<keyword evidence="3" id="KW-1185">Reference proteome</keyword>
<accession>A0ABM1MNL8</accession>
<evidence type="ECO:0000256" key="1">
    <source>
        <dbReference type="SAM" id="SignalP"/>
    </source>
</evidence>
<evidence type="ECO:0000313" key="4">
    <source>
        <dbReference type="RefSeq" id="XP_017776168.1"/>
    </source>
</evidence>
<feature type="domain" description="CREG-like beta-barrel" evidence="2">
    <location>
        <begin position="21"/>
        <end position="189"/>
    </location>
</feature>
<feature type="chain" id="PRO_5047432957" evidence="1">
    <location>
        <begin position="17"/>
        <end position="225"/>
    </location>
</feature>
<dbReference type="InterPro" id="IPR055343">
    <property type="entry name" value="CREG_beta-barrel"/>
</dbReference>
<dbReference type="GeneID" id="108562373"/>
<organism evidence="3 4">
    <name type="scientific">Nicrophorus vespilloides</name>
    <name type="common">Boreal carrion beetle</name>
    <dbReference type="NCBI Taxonomy" id="110193"/>
    <lineage>
        <taxon>Eukaryota</taxon>
        <taxon>Metazoa</taxon>
        <taxon>Ecdysozoa</taxon>
        <taxon>Arthropoda</taxon>
        <taxon>Hexapoda</taxon>
        <taxon>Insecta</taxon>
        <taxon>Pterygota</taxon>
        <taxon>Neoptera</taxon>
        <taxon>Endopterygota</taxon>
        <taxon>Coleoptera</taxon>
        <taxon>Polyphaga</taxon>
        <taxon>Staphyliniformia</taxon>
        <taxon>Silphidae</taxon>
        <taxon>Nicrophorinae</taxon>
        <taxon>Nicrophorus</taxon>
    </lineage>
</organism>
<evidence type="ECO:0000313" key="3">
    <source>
        <dbReference type="Proteomes" id="UP000695000"/>
    </source>
</evidence>
<dbReference type="RefSeq" id="XP_017776168.1">
    <property type="nucleotide sequence ID" value="XM_017920679.1"/>
</dbReference>
<protein>
    <submittedName>
        <fullName evidence="4">Protein CREG1-like</fullName>
    </submittedName>
</protein>
<reference evidence="4" key="1">
    <citation type="submission" date="2025-08" db="UniProtKB">
        <authorList>
            <consortium name="RefSeq"/>
        </authorList>
    </citation>
    <scope>IDENTIFICATION</scope>
</reference>
<dbReference type="Pfam" id="PF13883">
    <property type="entry name" value="CREG_beta-barrel"/>
    <property type="match status" value="1"/>
</dbReference>
<dbReference type="PANTHER" id="PTHR13343">
    <property type="entry name" value="CREG1 PROTEIN"/>
    <property type="match status" value="1"/>
</dbReference>
<feature type="signal peptide" evidence="1">
    <location>
        <begin position="1"/>
        <end position="16"/>
    </location>
</feature>
<dbReference type="PANTHER" id="PTHR13343:SF17">
    <property type="entry name" value="CELLULAR REPRESSOR OF E1A-STIMULATED GENES, ISOFORM A"/>
    <property type="match status" value="1"/>
</dbReference>
<dbReference type="Proteomes" id="UP000695000">
    <property type="component" value="Unplaced"/>
</dbReference>
<proteinExistence type="predicted"/>
<dbReference type="Gene3D" id="2.30.110.10">
    <property type="entry name" value="Electron Transport, Fmn-binding Protein, Chain A"/>
    <property type="match status" value="1"/>
</dbReference>
<gene>
    <name evidence="4" type="primary">LOC108562373</name>
</gene>
<evidence type="ECO:0000259" key="2">
    <source>
        <dbReference type="Pfam" id="PF13883"/>
    </source>
</evidence>
<keyword evidence="1" id="KW-0732">Signal</keyword>
<dbReference type="InterPro" id="IPR012349">
    <property type="entry name" value="Split_barrel_FMN-bd"/>
</dbReference>
<sequence length="225" mass="24993">MKVSIIFCLLYTSVYAQHPPNPSKLAEMARYIINAVDWISISTISTYPSFETYPFSNIMSVSDGPVGKGAGTPYFLLTHLDLSAKDLLEDNRTTIVASLAQVNNFCNKQSWDPQDPRCGKVMLVGRISKVNLDSSDLVVAMEDFITRHPTLKGLINTSSNYLAKLNIEKILLLDSNGPTKNVDVKDYFKANNYFNSFKSSKQEVSDVVVQVKMSKTGCSVKIESD</sequence>
<name>A0ABM1MNL8_NICVS</name>
<dbReference type="SUPFAM" id="SSF50475">
    <property type="entry name" value="FMN-binding split barrel"/>
    <property type="match status" value="1"/>
</dbReference>